<comment type="subcellular location">
    <subcellularLocation>
        <location evidence="1">Cell inner membrane</location>
        <topology evidence="1">Multi-pass membrane protein</topology>
    </subcellularLocation>
</comment>
<dbReference type="GO" id="GO:0016829">
    <property type="term" value="F:lyase activity"/>
    <property type="evidence" value="ECO:0007669"/>
    <property type="project" value="UniProtKB-KW"/>
</dbReference>
<evidence type="ECO:0000313" key="14">
    <source>
        <dbReference type="Proteomes" id="UP000029227"/>
    </source>
</evidence>
<evidence type="ECO:0000256" key="3">
    <source>
        <dbReference type="ARBA" id="ARBA00022475"/>
    </source>
</evidence>
<dbReference type="InterPro" id="IPR032523">
    <property type="entry name" value="CcmF_C"/>
</dbReference>
<feature type="transmembrane region" description="Helical" evidence="10">
    <location>
        <begin position="501"/>
        <end position="520"/>
    </location>
</feature>
<keyword evidence="4" id="KW-0997">Cell inner membrane</keyword>
<keyword evidence="13" id="KW-0456">Lyase</keyword>
<dbReference type="InterPro" id="IPR002541">
    <property type="entry name" value="Cyt_c_assembly"/>
</dbReference>
<feature type="domain" description="Cytochrome c-type biogenesis protein CcmF C-terminal" evidence="12">
    <location>
        <begin position="200"/>
        <end position="523"/>
    </location>
</feature>
<comment type="caution">
    <text evidence="13">The sequence shown here is derived from an EMBL/GenBank/DDBJ whole genome shotgun (WGS) entry which is preliminary data.</text>
</comment>
<evidence type="ECO:0000256" key="9">
    <source>
        <dbReference type="ARBA" id="ARBA00037230"/>
    </source>
</evidence>
<organism evidence="13 14">
    <name type="scientific">Photobacterium aphoticum</name>
    <dbReference type="NCBI Taxonomy" id="754436"/>
    <lineage>
        <taxon>Bacteria</taxon>
        <taxon>Pseudomonadati</taxon>
        <taxon>Pseudomonadota</taxon>
        <taxon>Gammaproteobacteria</taxon>
        <taxon>Vibrionales</taxon>
        <taxon>Vibrionaceae</taxon>
        <taxon>Photobacterium</taxon>
    </lineage>
</organism>
<dbReference type="PRINTS" id="PR01411">
    <property type="entry name" value="CCMFBIOGNSIS"/>
</dbReference>
<evidence type="ECO:0000259" key="11">
    <source>
        <dbReference type="Pfam" id="PF01578"/>
    </source>
</evidence>
<comment type="function">
    <text evidence="9">Required for the biogenesis of c-type cytochromes. Possible subunit of a heme lyase.</text>
</comment>
<evidence type="ECO:0000256" key="8">
    <source>
        <dbReference type="ARBA" id="ARBA00023136"/>
    </source>
</evidence>
<dbReference type="Proteomes" id="UP000029227">
    <property type="component" value="Unassembled WGS sequence"/>
</dbReference>
<comment type="similarity">
    <text evidence="2">Belongs to the CcmF/CycK/Ccl1/NrfE/CcsA family.</text>
</comment>
<feature type="transmembrane region" description="Helical" evidence="10">
    <location>
        <begin position="134"/>
        <end position="151"/>
    </location>
</feature>
<dbReference type="GO" id="GO:0015232">
    <property type="term" value="F:heme transmembrane transporter activity"/>
    <property type="evidence" value="ECO:0007669"/>
    <property type="project" value="InterPro"/>
</dbReference>
<feature type="transmembrane region" description="Helical" evidence="10">
    <location>
        <begin position="237"/>
        <end position="258"/>
    </location>
</feature>
<feature type="transmembrane region" description="Helical" evidence="10">
    <location>
        <begin position="198"/>
        <end position="216"/>
    </location>
</feature>
<feature type="transmembrane region" description="Helical" evidence="10">
    <location>
        <begin position="94"/>
        <end position="114"/>
    </location>
</feature>
<dbReference type="AlphaFoldDB" id="A0A090RMQ6"/>
<name>A0A090RMQ6_9GAMM</name>
<protein>
    <submittedName>
        <fullName evidence="13">Cytochrome c heme lyase subunit CcmF</fullName>
    </submittedName>
</protein>
<evidence type="ECO:0000259" key="12">
    <source>
        <dbReference type="Pfam" id="PF16327"/>
    </source>
</evidence>
<gene>
    <name evidence="13" type="ORF">JCM19237_395</name>
</gene>
<feature type="transmembrane region" description="Helical" evidence="10">
    <location>
        <begin position="376"/>
        <end position="396"/>
    </location>
</feature>
<feature type="transmembrane region" description="Helical" evidence="10">
    <location>
        <begin position="335"/>
        <end position="355"/>
    </location>
</feature>
<proteinExistence type="inferred from homology"/>
<dbReference type="NCBIfam" id="TIGR00353">
    <property type="entry name" value="nrfE"/>
    <property type="match status" value="1"/>
</dbReference>
<dbReference type="GO" id="GO:0020037">
    <property type="term" value="F:heme binding"/>
    <property type="evidence" value="ECO:0007669"/>
    <property type="project" value="InterPro"/>
</dbReference>
<dbReference type="EMBL" id="BBMN01000032">
    <property type="protein sequence ID" value="GAL08767.1"/>
    <property type="molecule type" value="Genomic_DNA"/>
</dbReference>
<dbReference type="eggNOG" id="COG1138">
    <property type="taxonomic scope" value="Bacteria"/>
</dbReference>
<keyword evidence="5 10" id="KW-0812">Transmembrane</keyword>
<dbReference type="InterPro" id="IPR003568">
    <property type="entry name" value="Cyt_c_biogenesis_CcmF"/>
</dbReference>
<dbReference type="GO" id="GO:0017004">
    <property type="term" value="P:cytochrome complex assembly"/>
    <property type="evidence" value="ECO:0007669"/>
    <property type="project" value="UniProtKB-KW"/>
</dbReference>
<dbReference type="GO" id="GO:0005886">
    <property type="term" value="C:plasma membrane"/>
    <property type="evidence" value="ECO:0007669"/>
    <property type="project" value="UniProtKB-SubCell"/>
</dbReference>
<keyword evidence="3" id="KW-1003">Cell membrane</keyword>
<evidence type="ECO:0000256" key="5">
    <source>
        <dbReference type="ARBA" id="ARBA00022692"/>
    </source>
</evidence>
<feature type="transmembrane region" description="Helical" evidence="10">
    <location>
        <begin position="310"/>
        <end position="329"/>
    </location>
</feature>
<reference evidence="13 14" key="1">
    <citation type="journal article" date="2014" name="Genome Announc.">
        <title>Draft Genome Sequences of Two Vibrionaceae Species, Vibrio ponticus C121 and Photobacterium aphoticum C119, Isolated as Coral Reef Microbiota.</title>
        <authorList>
            <person name="Al-saari N."/>
            <person name="Meirelles P.M."/>
            <person name="Mino S."/>
            <person name="Suda W."/>
            <person name="Oshima K."/>
            <person name="Hattori M."/>
            <person name="Ohkuma M."/>
            <person name="Thompson F.L."/>
            <person name="Gomez-Gil B."/>
            <person name="Sawabe T."/>
            <person name="Sawabe T."/>
        </authorList>
    </citation>
    <scope>NUCLEOTIDE SEQUENCE [LARGE SCALE GENOMIC DNA]</scope>
    <source>
        <strain evidence="13 14">JCM 19237</strain>
    </source>
</reference>
<accession>A0A090RMQ6</accession>
<feature type="domain" description="Cytochrome c assembly protein" evidence="11">
    <location>
        <begin position="4"/>
        <end position="180"/>
    </location>
</feature>
<evidence type="ECO:0000313" key="13">
    <source>
        <dbReference type="EMBL" id="GAL08767.1"/>
    </source>
</evidence>
<feature type="transmembrane region" description="Helical" evidence="10">
    <location>
        <begin position="278"/>
        <end position="298"/>
    </location>
</feature>
<dbReference type="Pfam" id="PF16327">
    <property type="entry name" value="CcmF_C"/>
    <property type="match status" value="1"/>
</dbReference>
<feature type="transmembrane region" description="Helical" evidence="10">
    <location>
        <begin position="62"/>
        <end position="82"/>
    </location>
</feature>
<dbReference type="PANTHER" id="PTHR43653:SF1">
    <property type="entry name" value="CYTOCHROME C-TYPE BIOGENESIS PROTEIN CCMF"/>
    <property type="match status" value="1"/>
</dbReference>
<feature type="transmembrane region" description="Helical" evidence="10">
    <location>
        <begin position="12"/>
        <end position="32"/>
    </location>
</feature>
<feature type="transmembrane region" description="Helical" evidence="10">
    <location>
        <begin position="158"/>
        <end position="178"/>
    </location>
</feature>
<dbReference type="Pfam" id="PF01578">
    <property type="entry name" value="Cytochrom_C_asm"/>
    <property type="match status" value="1"/>
</dbReference>
<keyword evidence="8 10" id="KW-0472">Membrane</keyword>
<keyword evidence="7 10" id="KW-1133">Transmembrane helix</keyword>
<dbReference type="InterPro" id="IPR003567">
    <property type="entry name" value="Cyt_c_biogenesis"/>
</dbReference>
<dbReference type="PRINTS" id="PR01410">
    <property type="entry name" value="CCBIOGENESIS"/>
</dbReference>
<dbReference type="STRING" id="754436.JCM19237_395"/>
<evidence type="ECO:0000256" key="2">
    <source>
        <dbReference type="ARBA" id="ARBA00009186"/>
    </source>
</evidence>
<sequence>MPLESLARVLSVMGMIAIGFLLFIIATSNPFVRTLPMFPVDGRDLNPLLQDPGLIIHPPLLYMGYVGFSVAFAFAIASLMTGRLDTAWARWSRPWTIAAWSFLTLGIALGSWWAYYELGWGGWWFWDPVENASFMPWLAGTALMHSLAVTEKRGTFKAWTVLLAISAFSLSLLGTFLVRSGVLVSVHAFASDPARGMFILGFLVVVIGGSLLLYALRGAQIRSRGNYSLFSRENLLLANNLLLVAGLLVVLIGTLLPLVHKQIGLGSVSIGVPFFNTLFTWLMIPFAFILGIGPLVRWKRDSVSSISKQMTISAIVTLPFAFLSVWLFTDVLQPMAVLGMAMAVWIIVMHCFELYERATHRHSFFTGLGKLGRSHWAMVLGHIGMAVSVIGITLVSNYDIERDVRLAPGESVQVQGYDFNFAGLRDADGPNYDGYIADFNITRDGDYITTLHAEKRYYSVAGSMMTEAAIDSGVTRDLYVAMGEKLDGTNAWAVRIYYKPFVNWIWFGATLMALGGAFAISDKRYRFRKKASKEAQAEAKQEAKVS</sequence>
<evidence type="ECO:0000256" key="4">
    <source>
        <dbReference type="ARBA" id="ARBA00022519"/>
    </source>
</evidence>
<evidence type="ECO:0000256" key="10">
    <source>
        <dbReference type="SAM" id="Phobius"/>
    </source>
</evidence>
<dbReference type="PANTHER" id="PTHR43653">
    <property type="entry name" value="CYTOCHROME C ASSEMBLY PROTEIN-RELATED"/>
    <property type="match status" value="1"/>
</dbReference>
<evidence type="ECO:0000256" key="6">
    <source>
        <dbReference type="ARBA" id="ARBA00022748"/>
    </source>
</evidence>
<evidence type="ECO:0000256" key="7">
    <source>
        <dbReference type="ARBA" id="ARBA00022989"/>
    </source>
</evidence>
<dbReference type="NCBIfam" id="NF007691">
    <property type="entry name" value="PRK10369.1"/>
    <property type="match status" value="1"/>
</dbReference>
<evidence type="ECO:0000256" key="1">
    <source>
        <dbReference type="ARBA" id="ARBA00004429"/>
    </source>
</evidence>
<keyword evidence="6" id="KW-0201">Cytochrome c-type biogenesis</keyword>